<evidence type="ECO:0000313" key="1">
    <source>
        <dbReference type="EMBL" id="SDG15246.1"/>
    </source>
</evidence>
<dbReference type="AlphaFoldDB" id="A0A1G7RWW1"/>
<reference evidence="1 2" key="1">
    <citation type="submission" date="2016-10" db="EMBL/GenBank/DDBJ databases">
        <authorList>
            <person name="de Groot N.N."/>
        </authorList>
    </citation>
    <scope>NUCLEOTIDE SEQUENCE [LARGE SCALE GENOMIC DNA]</scope>
    <source>
        <strain evidence="1 2">LMG 2247</strain>
    </source>
</reference>
<dbReference type="SUPFAM" id="SSF51905">
    <property type="entry name" value="FAD/NAD(P)-binding domain"/>
    <property type="match status" value="1"/>
</dbReference>
<name>A0A1G7RWW1_9BURK</name>
<dbReference type="InterPro" id="IPR036188">
    <property type="entry name" value="FAD/NAD-bd_sf"/>
</dbReference>
<dbReference type="Gene3D" id="3.50.50.60">
    <property type="entry name" value="FAD/NAD(P)-binding domain"/>
    <property type="match status" value="1"/>
</dbReference>
<organism evidence="1 2">
    <name type="scientific">Paraburkholderia phenazinium</name>
    <dbReference type="NCBI Taxonomy" id="60549"/>
    <lineage>
        <taxon>Bacteria</taxon>
        <taxon>Pseudomonadati</taxon>
        <taxon>Pseudomonadota</taxon>
        <taxon>Betaproteobacteria</taxon>
        <taxon>Burkholderiales</taxon>
        <taxon>Burkholderiaceae</taxon>
        <taxon>Paraburkholderia</taxon>
    </lineage>
</organism>
<protein>
    <recommendedName>
        <fullName evidence="3">Tryptophan halogenase</fullName>
    </recommendedName>
</protein>
<sequence length="281" mass="30802">MLGRGRSSGAPEYLSRASVMLLAAMAPRLSHVSDIWLDPEPLPKSGRALMRGKFDQLFRIEALDTGARYISLTAGRVEPRVAQGRISGVHCGGSSISSPVVIDASGSNCWLRRAMQLEESIDSPALWLERGLAAASTNAPDQHWQIGQQGWLWIKPTTSQTIWTSLSTQREATVAWPDGVRPVGRSWRDCRRWRCLQQAAGPGYFVCGDAAVQLDPATGDGFRFAIESGARAASLAAQLRRHPERSSLLEALYSDWVLQFYMSRKAALAECYANAALLWTG</sequence>
<evidence type="ECO:0000313" key="2">
    <source>
        <dbReference type="Proteomes" id="UP000199706"/>
    </source>
</evidence>
<dbReference type="InterPro" id="IPR050407">
    <property type="entry name" value="Geranylgeranyl_reductase"/>
</dbReference>
<dbReference type="PANTHER" id="PTHR42685">
    <property type="entry name" value="GERANYLGERANYL DIPHOSPHATE REDUCTASE"/>
    <property type="match status" value="1"/>
</dbReference>
<evidence type="ECO:0008006" key="3">
    <source>
        <dbReference type="Google" id="ProtNLM"/>
    </source>
</evidence>
<dbReference type="EMBL" id="FNCJ01000002">
    <property type="protein sequence ID" value="SDG15246.1"/>
    <property type="molecule type" value="Genomic_DNA"/>
</dbReference>
<gene>
    <name evidence="1" type="ORF">SAMN05216466_102295</name>
</gene>
<accession>A0A1G7RWW1</accession>
<dbReference type="Proteomes" id="UP000199706">
    <property type="component" value="Unassembled WGS sequence"/>
</dbReference>
<dbReference type="PANTHER" id="PTHR42685:SF22">
    <property type="entry name" value="CONDITIONED MEDIUM FACTOR RECEPTOR 1"/>
    <property type="match status" value="1"/>
</dbReference>
<proteinExistence type="predicted"/>